<dbReference type="Pfam" id="PF11955">
    <property type="entry name" value="PORR"/>
    <property type="match status" value="1"/>
</dbReference>
<dbReference type="PANTHER" id="PTHR31476:SF2">
    <property type="entry name" value="UBIQUITIN CARBOXYL-TERMINAL HYDROLASE FAMILY PROTEIN"/>
    <property type="match status" value="1"/>
</dbReference>
<gene>
    <name evidence="2" type="ORF">G4B88_031433</name>
</gene>
<evidence type="ECO:0000259" key="1">
    <source>
        <dbReference type="Pfam" id="PF11955"/>
    </source>
</evidence>
<organism evidence="2 3">
    <name type="scientific">Cannabis sativa</name>
    <name type="common">Hemp</name>
    <name type="synonym">Marijuana</name>
    <dbReference type="NCBI Taxonomy" id="3483"/>
    <lineage>
        <taxon>Eukaryota</taxon>
        <taxon>Viridiplantae</taxon>
        <taxon>Streptophyta</taxon>
        <taxon>Embryophyta</taxon>
        <taxon>Tracheophyta</taxon>
        <taxon>Spermatophyta</taxon>
        <taxon>Magnoliopsida</taxon>
        <taxon>eudicotyledons</taxon>
        <taxon>Gunneridae</taxon>
        <taxon>Pentapetalae</taxon>
        <taxon>rosids</taxon>
        <taxon>fabids</taxon>
        <taxon>Rosales</taxon>
        <taxon>Cannabaceae</taxon>
        <taxon>Cannabis</taxon>
    </lineage>
</organism>
<proteinExistence type="predicted"/>
<evidence type="ECO:0000313" key="3">
    <source>
        <dbReference type="Proteomes" id="UP000583929"/>
    </source>
</evidence>
<dbReference type="GO" id="GO:0003723">
    <property type="term" value="F:RNA binding"/>
    <property type="evidence" value="ECO:0007669"/>
    <property type="project" value="InterPro"/>
</dbReference>
<dbReference type="InterPro" id="IPR021099">
    <property type="entry name" value="PORR_domain"/>
</dbReference>
<reference evidence="2 3" key="1">
    <citation type="journal article" date="2020" name="bioRxiv">
        <title>Sequence and annotation of 42 cannabis genomes reveals extensive copy number variation in cannabinoid synthesis and pathogen resistance genes.</title>
        <authorList>
            <person name="Mckernan K.J."/>
            <person name="Helbert Y."/>
            <person name="Kane L.T."/>
            <person name="Ebling H."/>
            <person name="Zhang L."/>
            <person name="Liu B."/>
            <person name="Eaton Z."/>
            <person name="Mclaughlin S."/>
            <person name="Kingan S."/>
            <person name="Baybayan P."/>
            <person name="Concepcion G."/>
            <person name="Jordan M."/>
            <person name="Riva A."/>
            <person name="Barbazuk W."/>
            <person name="Harkins T."/>
        </authorList>
    </citation>
    <scope>NUCLEOTIDE SEQUENCE [LARGE SCALE GENOMIC DNA]</scope>
    <source>
        <strain evidence="3">cv. Jamaican Lion 4</strain>
        <tissue evidence="2">Leaf</tissue>
    </source>
</reference>
<dbReference type="AlphaFoldDB" id="A0A7J6F5S0"/>
<name>A0A7J6F5S0_CANSA</name>
<keyword evidence="3" id="KW-1185">Reference proteome</keyword>
<sequence length="71" mass="8367">MIIRHPELFYVSLKGHRDSVLLVEGFDDNGRLLEKDPSLDIREELMKLEDDGSMNRFDLLLLTYLREMKVS</sequence>
<comment type="caution">
    <text evidence="2">The sequence shown here is derived from an EMBL/GenBank/DDBJ whole genome shotgun (WGS) entry which is preliminary data.</text>
</comment>
<dbReference type="EMBL" id="JAATIQ010000266">
    <property type="protein sequence ID" value="KAF4366064.1"/>
    <property type="molecule type" value="Genomic_DNA"/>
</dbReference>
<protein>
    <recommendedName>
        <fullName evidence="1">PORR domain-containing protein</fullName>
    </recommendedName>
</protein>
<dbReference type="Proteomes" id="UP000583929">
    <property type="component" value="Unassembled WGS sequence"/>
</dbReference>
<evidence type="ECO:0000313" key="2">
    <source>
        <dbReference type="EMBL" id="KAF4366064.1"/>
    </source>
</evidence>
<feature type="domain" description="PORR" evidence="1">
    <location>
        <begin position="1"/>
        <end position="50"/>
    </location>
</feature>
<dbReference type="PANTHER" id="PTHR31476">
    <property type="entry name" value="PROTEIN WHAT'S THIS FACTOR 1 HOMOLOG, CHLOROPLASTIC"/>
    <property type="match status" value="1"/>
</dbReference>
<dbReference type="InterPro" id="IPR045040">
    <property type="entry name" value="PORR_fam"/>
</dbReference>
<accession>A0A7J6F5S0</accession>